<proteinExistence type="predicted"/>
<name>A0A4Y2KCL2_ARAVE</name>
<evidence type="ECO:0000313" key="1">
    <source>
        <dbReference type="EMBL" id="GBN00092.1"/>
    </source>
</evidence>
<sequence>MDWQLHAKIVDRFANRFYPGSTDARFIQEFLHKYHPLNWLIIYERPNVLEFFLRHLQDGGKKIDEALLFPILLSDLCILKSLFLNVGPIAKFTLIPEISELSRDLYMSEIWVLSSIPYKHKSRASTTSYFLLQIGYVTRGIKRAHEVGDYSQKSSASTTALHLPEAKPKGLCSVRSFAVRLEFHCGSFSGF</sequence>
<accession>A0A4Y2KCL2</accession>
<dbReference type="AlphaFoldDB" id="A0A4Y2KCL2"/>
<comment type="caution">
    <text evidence="1">The sequence shown here is derived from an EMBL/GenBank/DDBJ whole genome shotgun (WGS) entry which is preliminary data.</text>
</comment>
<dbReference type="EMBL" id="BGPR01114128">
    <property type="protein sequence ID" value="GBN00092.1"/>
    <property type="molecule type" value="Genomic_DNA"/>
</dbReference>
<organism evidence="1 2">
    <name type="scientific">Araneus ventricosus</name>
    <name type="common">Orbweaver spider</name>
    <name type="synonym">Epeira ventricosa</name>
    <dbReference type="NCBI Taxonomy" id="182803"/>
    <lineage>
        <taxon>Eukaryota</taxon>
        <taxon>Metazoa</taxon>
        <taxon>Ecdysozoa</taxon>
        <taxon>Arthropoda</taxon>
        <taxon>Chelicerata</taxon>
        <taxon>Arachnida</taxon>
        <taxon>Araneae</taxon>
        <taxon>Araneomorphae</taxon>
        <taxon>Entelegynae</taxon>
        <taxon>Araneoidea</taxon>
        <taxon>Araneidae</taxon>
        <taxon>Araneus</taxon>
    </lineage>
</organism>
<reference evidence="1 2" key="1">
    <citation type="journal article" date="2019" name="Sci. Rep.">
        <title>Orb-weaving spider Araneus ventricosus genome elucidates the spidroin gene catalogue.</title>
        <authorList>
            <person name="Kono N."/>
            <person name="Nakamura H."/>
            <person name="Ohtoshi R."/>
            <person name="Moran D.A.P."/>
            <person name="Shinohara A."/>
            <person name="Yoshida Y."/>
            <person name="Fujiwara M."/>
            <person name="Mori M."/>
            <person name="Tomita M."/>
            <person name="Arakawa K."/>
        </authorList>
    </citation>
    <scope>NUCLEOTIDE SEQUENCE [LARGE SCALE GENOMIC DNA]</scope>
</reference>
<evidence type="ECO:0000313" key="2">
    <source>
        <dbReference type="Proteomes" id="UP000499080"/>
    </source>
</evidence>
<dbReference type="Proteomes" id="UP000499080">
    <property type="component" value="Unassembled WGS sequence"/>
</dbReference>
<keyword evidence="2" id="KW-1185">Reference proteome</keyword>
<protein>
    <submittedName>
        <fullName evidence="1">Uncharacterized protein</fullName>
    </submittedName>
</protein>
<gene>
    <name evidence="1" type="ORF">AVEN_122397_1</name>
</gene>